<sequence>MPRILHNNAFPRVHILEQIVLLVEVPHHSLLEKLEGVFHVLAAGLYMMWENCSPPWLRPQAPQKLSIEKGVFGRNTYTIVIRSS</sequence>
<reference evidence="2" key="1">
    <citation type="journal article" date="2015" name="Nat. Genet.">
        <title>The genome and transcriptome of the zoonotic hookworm Ancylostoma ceylanicum identify infection-specific gene families.</title>
        <authorList>
            <person name="Schwarz E.M."/>
            <person name="Hu Y."/>
            <person name="Antoshechkin I."/>
            <person name="Miller M.M."/>
            <person name="Sternberg P.W."/>
            <person name="Aroian R.V."/>
        </authorList>
    </citation>
    <scope>NUCLEOTIDE SEQUENCE</scope>
    <source>
        <strain evidence="2">HY135</strain>
    </source>
</reference>
<evidence type="ECO:0000313" key="2">
    <source>
        <dbReference type="Proteomes" id="UP000024635"/>
    </source>
</evidence>
<organism evidence="1 2">
    <name type="scientific">Ancylostoma ceylanicum</name>
    <dbReference type="NCBI Taxonomy" id="53326"/>
    <lineage>
        <taxon>Eukaryota</taxon>
        <taxon>Metazoa</taxon>
        <taxon>Ecdysozoa</taxon>
        <taxon>Nematoda</taxon>
        <taxon>Chromadorea</taxon>
        <taxon>Rhabditida</taxon>
        <taxon>Rhabditina</taxon>
        <taxon>Rhabditomorpha</taxon>
        <taxon>Strongyloidea</taxon>
        <taxon>Ancylostomatidae</taxon>
        <taxon>Ancylostomatinae</taxon>
        <taxon>Ancylostoma</taxon>
    </lineage>
</organism>
<evidence type="ECO:0000313" key="1">
    <source>
        <dbReference type="EMBL" id="EYC03737.1"/>
    </source>
</evidence>
<gene>
    <name evidence="1" type="primary">Acey_s0092.g2596</name>
    <name evidence="1" type="ORF">Y032_0092g2596</name>
</gene>
<protein>
    <submittedName>
        <fullName evidence="1">Uncharacterized protein</fullName>
    </submittedName>
</protein>
<keyword evidence="2" id="KW-1185">Reference proteome</keyword>
<name>A0A016TM45_9BILA</name>
<comment type="caution">
    <text evidence="1">The sequence shown here is derived from an EMBL/GenBank/DDBJ whole genome shotgun (WGS) entry which is preliminary data.</text>
</comment>
<proteinExistence type="predicted"/>
<dbReference type="Proteomes" id="UP000024635">
    <property type="component" value="Unassembled WGS sequence"/>
</dbReference>
<accession>A0A016TM45</accession>
<dbReference type="EMBL" id="JARK01001428">
    <property type="protein sequence ID" value="EYC03737.1"/>
    <property type="molecule type" value="Genomic_DNA"/>
</dbReference>
<dbReference type="AlphaFoldDB" id="A0A016TM45"/>